<gene>
    <name evidence="2" type="ORF">GQ43DRAFT_299597</name>
</gene>
<evidence type="ECO:0000313" key="3">
    <source>
        <dbReference type="Proteomes" id="UP000799536"/>
    </source>
</evidence>
<dbReference type="EMBL" id="ML993853">
    <property type="protein sequence ID" value="KAF2205546.1"/>
    <property type="molecule type" value="Genomic_DNA"/>
</dbReference>
<keyword evidence="3" id="KW-1185">Reference proteome</keyword>
<name>A0A9P4JU00_9PLEO</name>
<evidence type="ECO:0000313" key="2">
    <source>
        <dbReference type="EMBL" id="KAF2205546.1"/>
    </source>
</evidence>
<keyword evidence="1" id="KW-0812">Transmembrane</keyword>
<dbReference type="OrthoDB" id="61370at2759"/>
<reference evidence="2" key="1">
    <citation type="journal article" date="2020" name="Stud. Mycol.">
        <title>101 Dothideomycetes genomes: a test case for predicting lifestyles and emergence of pathogens.</title>
        <authorList>
            <person name="Haridas S."/>
            <person name="Albert R."/>
            <person name="Binder M."/>
            <person name="Bloem J."/>
            <person name="Labutti K."/>
            <person name="Salamov A."/>
            <person name="Andreopoulos B."/>
            <person name="Baker S."/>
            <person name="Barry K."/>
            <person name="Bills G."/>
            <person name="Bluhm B."/>
            <person name="Cannon C."/>
            <person name="Castanera R."/>
            <person name="Culley D."/>
            <person name="Daum C."/>
            <person name="Ezra D."/>
            <person name="Gonzalez J."/>
            <person name="Henrissat B."/>
            <person name="Kuo A."/>
            <person name="Liang C."/>
            <person name="Lipzen A."/>
            <person name="Lutzoni F."/>
            <person name="Magnuson J."/>
            <person name="Mondo S."/>
            <person name="Nolan M."/>
            <person name="Ohm R."/>
            <person name="Pangilinan J."/>
            <person name="Park H.-J."/>
            <person name="Ramirez L."/>
            <person name="Alfaro M."/>
            <person name="Sun H."/>
            <person name="Tritt A."/>
            <person name="Yoshinaga Y."/>
            <person name="Zwiers L.-H."/>
            <person name="Turgeon B."/>
            <person name="Goodwin S."/>
            <person name="Spatafora J."/>
            <person name="Crous P."/>
            <person name="Grigoriev I."/>
        </authorList>
    </citation>
    <scope>NUCLEOTIDE SEQUENCE</scope>
    <source>
        <strain evidence="2">ATCC 74209</strain>
    </source>
</reference>
<sequence length="200" mass="22512">MTRRVVYGLGVWATVACTAMTIASIIMPRWLSYNYHDKLQYSYGLHRRCSSVKGTCDIFPRFKDCVGDKWSFCSMWRTIGFLMSFAVVLQLCTLVTFAVVLLGGVQARSSGWKIICPLLLLSGVVQCIVMSIVAFLFDHDDRFFEGWYLDNSWILCTISWGLLVLTSASILGTALYLPGEGGYELIPNSQYSGHEVEEEE</sequence>
<organism evidence="2 3">
    <name type="scientific">Delitschia confertaspora ATCC 74209</name>
    <dbReference type="NCBI Taxonomy" id="1513339"/>
    <lineage>
        <taxon>Eukaryota</taxon>
        <taxon>Fungi</taxon>
        <taxon>Dikarya</taxon>
        <taxon>Ascomycota</taxon>
        <taxon>Pezizomycotina</taxon>
        <taxon>Dothideomycetes</taxon>
        <taxon>Pleosporomycetidae</taxon>
        <taxon>Pleosporales</taxon>
        <taxon>Delitschiaceae</taxon>
        <taxon>Delitschia</taxon>
    </lineage>
</organism>
<dbReference type="PROSITE" id="PS51257">
    <property type="entry name" value="PROKAR_LIPOPROTEIN"/>
    <property type="match status" value="1"/>
</dbReference>
<protein>
    <submittedName>
        <fullName evidence="2">Uncharacterized protein</fullName>
    </submittedName>
</protein>
<evidence type="ECO:0000256" key="1">
    <source>
        <dbReference type="SAM" id="Phobius"/>
    </source>
</evidence>
<dbReference type="Proteomes" id="UP000799536">
    <property type="component" value="Unassembled WGS sequence"/>
</dbReference>
<proteinExistence type="predicted"/>
<feature type="transmembrane region" description="Helical" evidence="1">
    <location>
        <begin position="7"/>
        <end position="27"/>
    </location>
</feature>
<keyword evidence="1" id="KW-0472">Membrane</keyword>
<comment type="caution">
    <text evidence="2">The sequence shown here is derived from an EMBL/GenBank/DDBJ whole genome shotgun (WGS) entry which is preliminary data.</text>
</comment>
<feature type="transmembrane region" description="Helical" evidence="1">
    <location>
        <begin position="114"/>
        <end position="137"/>
    </location>
</feature>
<feature type="transmembrane region" description="Helical" evidence="1">
    <location>
        <begin position="79"/>
        <end position="102"/>
    </location>
</feature>
<keyword evidence="1" id="KW-1133">Transmembrane helix</keyword>
<accession>A0A9P4JU00</accession>
<dbReference type="AlphaFoldDB" id="A0A9P4JU00"/>
<feature type="transmembrane region" description="Helical" evidence="1">
    <location>
        <begin position="157"/>
        <end position="177"/>
    </location>
</feature>